<dbReference type="Proteomes" id="UP000005139">
    <property type="component" value="Unassembled WGS sequence"/>
</dbReference>
<accession>A1HML0</accession>
<proteinExistence type="inferred from homology"/>
<protein>
    <submittedName>
        <fullName evidence="5">Hydrogenase maturation protease</fullName>
    </submittedName>
</protein>
<dbReference type="CDD" id="cd00518">
    <property type="entry name" value="H2MP"/>
    <property type="match status" value="1"/>
</dbReference>
<dbReference type="Pfam" id="PF01750">
    <property type="entry name" value="HycI"/>
    <property type="match status" value="1"/>
</dbReference>
<dbReference type="SUPFAM" id="SSF53163">
    <property type="entry name" value="HybD-like"/>
    <property type="match status" value="1"/>
</dbReference>
<dbReference type="InterPro" id="IPR000671">
    <property type="entry name" value="Peptidase_A31"/>
</dbReference>
<name>A1HML0_9FIRM</name>
<evidence type="ECO:0000313" key="5">
    <source>
        <dbReference type="EMBL" id="EAX48502.1"/>
    </source>
</evidence>
<reference evidence="5 6" key="1">
    <citation type="submission" date="2007-01" db="EMBL/GenBank/DDBJ databases">
        <title>Annotation of the draft genome assembly of Thermosinus carboxydivorans Nor1.</title>
        <authorList>
            <consortium name="US DOE Joint Genome Institute (JGI-ORNL)"/>
            <person name="Larimer F."/>
            <person name="Land M."/>
            <person name="Hauser L."/>
        </authorList>
    </citation>
    <scope>NUCLEOTIDE SEQUENCE [LARGE SCALE GENOMIC DNA]</scope>
    <source>
        <strain evidence="5 6">Nor1</strain>
    </source>
</reference>
<keyword evidence="3" id="KW-0064">Aspartyl protease</keyword>
<dbReference type="PANTHER" id="PTHR30302:SF1">
    <property type="entry name" value="HYDROGENASE 2 MATURATION PROTEASE"/>
    <property type="match status" value="1"/>
</dbReference>
<dbReference type="InterPro" id="IPR023430">
    <property type="entry name" value="Pept_HybD-like_dom_sf"/>
</dbReference>
<evidence type="ECO:0000256" key="4">
    <source>
        <dbReference type="ARBA" id="ARBA00022801"/>
    </source>
</evidence>
<gene>
    <name evidence="5" type="ORF">TcarDRAFT_1974</name>
</gene>
<reference evidence="5 6" key="2">
    <citation type="submission" date="2007-01" db="EMBL/GenBank/DDBJ databases">
        <title>Sequencing of the draft genome and assembly of Thermosinus carboxydivorans Nor1.</title>
        <authorList>
            <consortium name="US DOE Joint Genome Institute (JGI-PGF)"/>
            <person name="Copeland A."/>
            <person name="Lucas S."/>
            <person name="Lapidus A."/>
            <person name="Barry K."/>
            <person name="Glavina del Rio T."/>
            <person name="Dalin E."/>
            <person name="Tice H."/>
            <person name="Bruce D."/>
            <person name="Pitluck S."/>
            <person name="Richardson P."/>
        </authorList>
    </citation>
    <scope>NUCLEOTIDE SEQUENCE [LARGE SCALE GENOMIC DNA]</scope>
    <source>
        <strain evidence="5 6">Nor1</strain>
    </source>
</reference>
<dbReference type="AlphaFoldDB" id="A1HML0"/>
<evidence type="ECO:0000256" key="1">
    <source>
        <dbReference type="ARBA" id="ARBA00006814"/>
    </source>
</evidence>
<comment type="similarity">
    <text evidence="1">Belongs to the peptidase A31 family.</text>
</comment>
<dbReference type="PRINTS" id="PR00446">
    <property type="entry name" value="HYDRGNUPTAKE"/>
</dbReference>
<dbReference type="EMBL" id="AAWL01000002">
    <property type="protein sequence ID" value="EAX48502.1"/>
    <property type="molecule type" value="Genomic_DNA"/>
</dbReference>
<dbReference type="PANTHER" id="PTHR30302">
    <property type="entry name" value="HYDROGENASE 1 MATURATION PROTEASE"/>
    <property type="match status" value="1"/>
</dbReference>
<comment type="caution">
    <text evidence="5">The sequence shown here is derived from an EMBL/GenBank/DDBJ whole genome shotgun (WGS) entry which is preliminary data.</text>
</comment>
<dbReference type="GO" id="GO:0016485">
    <property type="term" value="P:protein processing"/>
    <property type="evidence" value="ECO:0007669"/>
    <property type="project" value="TreeGrafter"/>
</dbReference>
<evidence type="ECO:0000313" key="6">
    <source>
        <dbReference type="Proteomes" id="UP000005139"/>
    </source>
</evidence>
<keyword evidence="4" id="KW-0378">Hydrolase</keyword>
<dbReference type="NCBIfam" id="TIGR00072">
    <property type="entry name" value="hydrog_prot"/>
    <property type="match status" value="1"/>
</dbReference>
<evidence type="ECO:0000256" key="2">
    <source>
        <dbReference type="ARBA" id="ARBA00022670"/>
    </source>
</evidence>
<dbReference type="OrthoDB" id="9794619at2"/>
<sequence length="154" mass="15901">MNETVVVGFGNLLMGDDGAGIRVVERLNALGLPPGARALDGGVASFEVLAGLRQAQAVIIVDALAAGGAPGAIYRLTPADLGAAAPDRVYSLHDFTLLEALHLAAKVAPLPRIVIYGIEPASVELGLELTPPVAQAVERVAHLILDELRSELNA</sequence>
<dbReference type="GO" id="GO:0008047">
    <property type="term" value="F:enzyme activator activity"/>
    <property type="evidence" value="ECO:0007669"/>
    <property type="project" value="InterPro"/>
</dbReference>
<keyword evidence="6" id="KW-1185">Reference proteome</keyword>
<dbReference type="eggNOG" id="COG0680">
    <property type="taxonomic scope" value="Bacteria"/>
</dbReference>
<evidence type="ECO:0000256" key="3">
    <source>
        <dbReference type="ARBA" id="ARBA00022750"/>
    </source>
</evidence>
<organism evidence="5 6">
    <name type="scientific">Thermosinus carboxydivorans Nor1</name>
    <dbReference type="NCBI Taxonomy" id="401526"/>
    <lineage>
        <taxon>Bacteria</taxon>
        <taxon>Bacillati</taxon>
        <taxon>Bacillota</taxon>
        <taxon>Negativicutes</taxon>
        <taxon>Selenomonadales</taxon>
        <taxon>Sporomusaceae</taxon>
        <taxon>Thermosinus</taxon>
    </lineage>
</organism>
<keyword evidence="2 5" id="KW-0645">Protease</keyword>
<dbReference type="RefSeq" id="WP_007288274.1">
    <property type="nucleotide sequence ID" value="NZ_AAWL01000002.1"/>
</dbReference>
<dbReference type="Gene3D" id="3.40.50.1450">
    <property type="entry name" value="HybD-like"/>
    <property type="match status" value="1"/>
</dbReference>
<dbReference type="GO" id="GO:0004190">
    <property type="term" value="F:aspartic-type endopeptidase activity"/>
    <property type="evidence" value="ECO:0007669"/>
    <property type="project" value="UniProtKB-KW"/>
</dbReference>